<proteinExistence type="predicted"/>
<evidence type="ECO:0000313" key="3">
    <source>
        <dbReference type="Proteomes" id="UP001177670"/>
    </source>
</evidence>
<dbReference type="AlphaFoldDB" id="A0AA40GG39"/>
<gene>
    <name evidence="2" type="ORF">K0M31_001726</name>
</gene>
<protein>
    <submittedName>
        <fullName evidence="2">Uncharacterized protein</fullName>
    </submittedName>
</protein>
<reference evidence="2" key="1">
    <citation type="submission" date="2021-10" db="EMBL/GenBank/DDBJ databases">
        <title>Melipona bicolor Genome sequencing and assembly.</title>
        <authorList>
            <person name="Araujo N.S."/>
            <person name="Arias M.C."/>
        </authorList>
    </citation>
    <scope>NUCLEOTIDE SEQUENCE</scope>
    <source>
        <strain evidence="2">USP_2M_L1-L4_2017</strain>
        <tissue evidence="2">Whole body</tissue>
    </source>
</reference>
<sequence length="145" mass="16461">MKENPTEIGEVVTDEEKQRVGDGRPGSRCVERSSYFRGRDGYNSDQHCRGYCIVAFTTETTEITEIAKGRQKESRVVRNLWDRTKKQRGMSEGKEAPRTSVPLVLLFLHLTGSQPFYGFFFGNLDASFNHGTIIHSFKHGSNTKI</sequence>
<accession>A0AA40GG39</accession>
<comment type="caution">
    <text evidence="2">The sequence shown here is derived from an EMBL/GenBank/DDBJ whole genome shotgun (WGS) entry which is preliminary data.</text>
</comment>
<dbReference type="Proteomes" id="UP001177670">
    <property type="component" value="Unassembled WGS sequence"/>
</dbReference>
<evidence type="ECO:0000313" key="2">
    <source>
        <dbReference type="EMBL" id="KAK1137203.1"/>
    </source>
</evidence>
<evidence type="ECO:0000256" key="1">
    <source>
        <dbReference type="SAM" id="MobiDB-lite"/>
    </source>
</evidence>
<dbReference type="EMBL" id="JAHYIQ010000001">
    <property type="protein sequence ID" value="KAK1137203.1"/>
    <property type="molecule type" value="Genomic_DNA"/>
</dbReference>
<keyword evidence="3" id="KW-1185">Reference proteome</keyword>
<name>A0AA40GG39_9HYME</name>
<organism evidence="2 3">
    <name type="scientific">Melipona bicolor</name>
    <dbReference type="NCBI Taxonomy" id="60889"/>
    <lineage>
        <taxon>Eukaryota</taxon>
        <taxon>Metazoa</taxon>
        <taxon>Ecdysozoa</taxon>
        <taxon>Arthropoda</taxon>
        <taxon>Hexapoda</taxon>
        <taxon>Insecta</taxon>
        <taxon>Pterygota</taxon>
        <taxon>Neoptera</taxon>
        <taxon>Endopterygota</taxon>
        <taxon>Hymenoptera</taxon>
        <taxon>Apocrita</taxon>
        <taxon>Aculeata</taxon>
        <taxon>Apoidea</taxon>
        <taxon>Anthophila</taxon>
        <taxon>Apidae</taxon>
        <taxon>Melipona</taxon>
    </lineage>
</organism>
<feature type="region of interest" description="Disordered" evidence="1">
    <location>
        <begin position="1"/>
        <end position="26"/>
    </location>
</feature>